<dbReference type="AlphaFoldDB" id="A0A0W8F137"/>
<comment type="caution">
    <text evidence="1">The sequence shown here is derived from an EMBL/GenBank/DDBJ whole genome shotgun (WGS) entry which is preliminary data.</text>
</comment>
<organism evidence="1">
    <name type="scientific">hydrocarbon metagenome</name>
    <dbReference type="NCBI Taxonomy" id="938273"/>
    <lineage>
        <taxon>unclassified sequences</taxon>
        <taxon>metagenomes</taxon>
        <taxon>ecological metagenomes</taxon>
    </lineage>
</organism>
<protein>
    <submittedName>
        <fullName evidence="1">Uncharacterized protein</fullName>
    </submittedName>
</protein>
<evidence type="ECO:0000313" key="1">
    <source>
        <dbReference type="EMBL" id="KUG14630.1"/>
    </source>
</evidence>
<proteinExistence type="predicted"/>
<dbReference type="EMBL" id="LNQE01001637">
    <property type="protein sequence ID" value="KUG14630.1"/>
    <property type="molecule type" value="Genomic_DNA"/>
</dbReference>
<sequence>MVWNRGIDTSRGRASLLGNRHQDHGHESRILNTRAQPLRPCRSPDLILSYKMKD</sequence>
<accession>A0A0W8F137</accession>
<reference evidence="1" key="1">
    <citation type="journal article" date="2015" name="Proc. Natl. Acad. Sci. U.S.A.">
        <title>Networks of energetic and metabolic interactions define dynamics in microbial communities.</title>
        <authorList>
            <person name="Embree M."/>
            <person name="Liu J.K."/>
            <person name="Al-Bassam M.M."/>
            <person name="Zengler K."/>
        </authorList>
    </citation>
    <scope>NUCLEOTIDE SEQUENCE</scope>
</reference>
<name>A0A0W8F137_9ZZZZ</name>
<gene>
    <name evidence="1" type="ORF">ASZ90_015746</name>
</gene>